<dbReference type="AlphaFoldDB" id="A0A5B8RGP8"/>
<keyword evidence="7" id="KW-0570">Pentose shunt</keyword>
<dbReference type="UniPathway" id="UPA00115"/>
<dbReference type="SUPFAM" id="SSF51569">
    <property type="entry name" value="Aldolase"/>
    <property type="match status" value="1"/>
</dbReference>
<protein>
    <submittedName>
        <fullName evidence="9">Transaldolase</fullName>
        <ecNumber evidence="9">2.2.1.2</ecNumber>
    </submittedName>
</protein>
<dbReference type="Pfam" id="PF00923">
    <property type="entry name" value="TAL_FSA"/>
    <property type="match status" value="1"/>
</dbReference>
<evidence type="ECO:0000256" key="6">
    <source>
        <dbReference type="ARBA" id="ARBA00022679"/>
    </source>
</evidence>
<comment type="function">
    <text evidence="1">Transaldolase is important for the balance of metabolites in the pentose-phosphate pathway.</text>
</comment>
<evidence type="ECO:0000313" key="9">
    <source>
        <dbReference type="EMBL" id="QEA07821.1"/>
    </source>
</evidence>
<dbReference type="GO" id="GO:0005975">
    <property type="term" value="P:carbohydrate metabolic process"/>
    <property type="evidence" value="ECO:0007669"/>
    <property type="project" value="InterPro"/>
</dbReference>
<reference evidence="9" key="1">
    <citation type="submission" date="2019-06" db="EMBL/GenBank/DDBJ databases">
        <authorList>
            <person name="Murdoch R.W."/>
            <person name="Fathepure B."/>
        </authorList>
    </citation>
    <scope>NUCLEOTIDE SEQUENCE</scope>
</reference>
<keyword evidence="8" id="KW-0704">Schiff base</keyword>
<dbReference type="EC" id="2.2.1.2" evidence="9"/>
<name>A0A5B8RGP8_9ZZZZ</name>
<comment type="pathway">
    <text evidence="3">Carbohydrate degradation; pentose phosphate pathway.</text>
</comment>
<dbReference type="Gene3D" id="3.20.20.70">
    <property type="entry name" value="Aldolase class I"/>
    <property type="match status" value="1"/>
</dbReference>
<accession>A0A5B8RGP8</accession>
<comment type="similarity">
    <text evidence="4">Belongs to the transaldolase family. Type 2 subfamily.</text>
</comment>
<evidence type="ECO:0000256" key="4">
    <source>
        <dbReference type="ARBA" id="ARBA00008426"/>
    </source>
</evidence>
<dbReference type="InterPro" id="IPR004732">
    <property type="entry name" value="Transaldolase_2"/>
</dbReference>
<keyword evidence="6 9" id="KW-0808">Transferase</keyword>
<keyword evidence="5" id="KW-0963">Cytoplasm</keyword>
<dbReference type="HAMAP" id="MF_00493">
    <property type="entry name" value="Transaldolase_2"/>
    <property type="match status" value="1"/>
</dbReference>
<organism evidence="9">
    <name type="scientific">uncultured organism</name>
    <dbReference type="NCBI Taxonomy" id="155900"/>
    <lineage>
        <taxon>unclassified sequences</taxon>
        <taxon>environmental samples</taxon>
    </lineage>
</organism>
<evidence type="ECO:0000256" key="2">
    <source>
        <dbReference type="ARBA" id="ARBA00004496"/>
    </source>
</evidence>
<dbReference type="EMBL" id="MN079391">
    <property type="protein sequence ID" value="QEA07821.1"/>
    <property type="molecule type" value="Genomic_DNA"/>
</dbReference>
<dbReference type="InterPro" id="IPR001585">
    <property type="entry name" value="TAL/FSA"/>
</dbReference>
<comment type="subcellular location">
    <subcellularLocation>
        <location evidence="2">Cytoplasm</location>
    </subcellularLocation>
</comment>
<proteinExistence type="inferred from homology"/>
<dbReference type="InterPro" id="IPR013785">
    <property type="entry name" value="Aldolase_TIM"/>
</dbReference>
<dbReference type="GO" id="GO:0004801">
    <property type="term" value="F:transaldolase activity"/>
    <property type="evidence" value="ECO:0007669"/>
    <property type="project" value="UniProtKB-EC"/>
</dbReference>
<sequence>MVKIPGTEAGLAAIETLTARGINVNTTLLFSRERYAQVLEHWLRGLEHRLDRGLEVTGIDAVASFFVSRVDAAVDRELEAAGPGALEALGGRAAIANAAAAYRHYQEMRHGERFARLEEAGAHPQRLLWASTGTKNPEYSDVLYVEGLAGSETVTTLPPATLEAFRDHGHAAEGLSAAMESADAVLAGLADHGIVLNAITERLEHEGVAAFERSYVHLLETLEDRRRALTTAT</sequence>
<evidence type="ECO:0000256" key="5">
    <source>
        <dbReference type="ARBA" id="ARBA00022490"/>
    </source>
</evidence>
<dbReference type="PANTHER" id="PTHR10683:SF31">
    <property type="entry name" value="TRANSALDOLASE"/>
    <property type="match status" value="1"/>
</dbReference>
<gene>
    <name evidence="9" type="primary">tal</name>
    <name evidence="9" type="ORF">KBTEX_04186</name>
</gene>
<evidence type="ECO:0000256" key="3">
    <source>
        <dbReference type="ARBA" id="ARBA00004959"/>
    </source>
</evidence>
<evidence type="ECO:0000256" key="7">
    <source>
        <dbReference type="ARBA" id="ARBA00023126"/>
    </source>
</evidence>
<dbReference type="PANTHER" id="PTHR10683">
    <property type="entry name" value="TRANSALDOLASE"/>
    <property type="match status" value="1"/>
</dbReference>
<evidence type="ECO:0000256" key="1">
    <source>
        <dbReference type="ARBA" id="ARBA00003518"/>
    </source>
</evidence>
<dbReference type="GO" id="GO:0006098">
    <property type="term" value="P:pentose-phosphate shunt"/>
    <property type="evidence" value="ECO:0007669"/>
    <property type="project" value="UniProtKB-UniPathway"/>
</dbReference>
<evidence type="ECO:0000256" key="8">
    <source>
        <dbReference type="ARBA" id="ARBA00023270"/>
    </source>
</evidence>